<dbReference type="EMBL" id="JAMWBK010000006">
    <property type="protein sequence ID" value="KAJ8904337.1"/>
    <property type="molecule type" value="Genomic_DNA"/>
</dbReference>
<comment type="caution">
    <text evidence="2">The sequence shown here is derived from an EMBL/GenBank/DDBJ whole genome shotgun (WGS) entry which is preliminary data.</text>
</comment>
<organism evidence="2 3">
    <name type="scientific">Rhodosorus marinus</name>
    <dbReference type="NCBI Taxonomy" id="101924"/>
    <lineage>
        <taxon>Eukaryota</taxon>
        <taxon>Rhodophyta</taxon>
        <taxon>Stylonematophyceae</taxon>
        <taxon>Stylonematales</taxon>
        <taxon>Stylonemataceae</taxon>
        <taxon>Rhodosorus</taxon>
    </lineage>
</organism>
<feature type="region of interest" description="Disordered" evidence="1">
    <location>
        <begin position="218"/>
        <end position="252"/>
    </location>
</feature>
<reference evidence="2 3" key="1">
    <citation type="journal article" date="2023" name="Nat. Commun.">
        <title>Origin of minicircular mitochondrial genomes in red algae.</title>
        <authorList>
            <person name="Lee Y."/>
            <person name="Cho C.H."/>
            <person name="Lee Y.M."/>
            <person name="Park S.I."/>
            <person name="Yang J.H."/>
            <person name="West J.A."/>
            <person name="Bhattacharya D."/>
            <person name="Yoon H.S."/>
        </authorList>
    </citation>
    <scope>NUCLEOTIDE SEQUENCE [LARGE SCALE GENOMIC DNA]</scope>
    <source>
        <strain evidence="2 3">CCMP1338</strain>
        <tissue evidence="2">Whole cell</tissue>
    </source>
</reference>
<evidence type="ECO:0000256" key="1">
    <source>
        <dbReference type="SAM" id="MobiDB-lite"/>
    </source>
</evidence>
<accession>A0AAV8USS3</accession>
<proteinExistence type="predicted"/>
<evidence type="ECO:0000313" key="3">
    <source>
        <dbReference type="Proteomes" id="UP001157974"/>
    </source>
</evidence>
<dbReference type="AlphaFoldDB" id="A0AAV8USS3"/>
<name>A0AAV8USS3_9RHOD</name>
<protein>
    <submittedName>
        <fullName evidence="2">Uncharacterized protein</fullName>
    </submittedName>
</protein>
<gene>
    <name evidence="2" type="ORF">NDN08_000858</name>
</gene>
<keyword evidence="3" id="KW-1185">Reference proteome</keyword>
<feature type="compositionally biased region" description="Polar residues" evidence="1">
    <location>
        <begin position="108"/>
        <end position="149"/>
    </location>
</feature>
<sequence length="366" mass="40508">MEARDFSEQNNTNEMWREGEANPGDFLPIEEEGETKMNSNTGENEYLLFNLDSEAAVVQSNIDYNPMEETDMVNVNMILNDGDANGGGEFVNGSFQNSNWQMEEEYDQSTYENGNSGSTASISNAATTDWSTGGSSMQVGDGKSTSDVSQPKDANRKNPKGQQSTSSAKRKRGANSRENTKGKPKVVVQTAKCRLCNRETATNGANFKRHEEACMRHKKLIPPSGSPLKSSSALTKSETPPESLQQSVGQGMQQKEVPYQGSVRKCEPVEEVTVNEAPPMMMGGQRDREMSNRIRRLEGVISTIDVQARVSLRDSLVSLSNKAANPNYPRTPEQEELNRTAEYLVLRMLFSSKHEMHGRPAESFEP</sequence>
<feature type="region of interest" description="Disordered" evidence="1">
    <location>
        <begin position="104"/>
        <end position="187"/>
    </location>
</feature>
<feature type="region of interest" description="Disordered" evidence="1">
    <location>
        <begin position="1"/>
        <end position="26"/>
    </location>
</feature>
<feature type="compositionally biased region" description="Polar residues" evidence="1">
    <location>
        <begin position="227"/>
        <end position="252"/>
    </location>
</feature>
<evidence type="ECO:0000313" key="2">
    <source>
        <dbReference type="EMBL" id="KAJ8904337.1"/>
    </source>
</evidence>
<dbReference type="Proteomes" id="UP001157974">
    <property type="component" value="Unassembled WGS sequence"/>
</dbReference>